<organism evidence="14 15">
    <name type="scientific">Corallococcus coralloides (strain ATCC 25202 / DSM 2259 / NBRC 100086 / M2)</name>
    <name type="common">Myxococcus coralloides</name>
    <dbReference type="NCBI Taxonomy" id="1144275"/>
    <lineage>
        <taxon>Bacteria</taxon>
        <taxon>Pseudomonadati</taxon>
        <taxon>Myxococcota</taxon>
        <taxon>Myxococcia</taxon>
        <taxon>Myxococcales</taxon>
        <taxon>Cystobacterineae</taxon>
        <taxon>Myxococcaceae</taxon>
        <taxon>Corallococcus</taxon>
    </lineage>
</organism>
<evidence type="ECO:0000259" key="12">
    <source>
        <dbReference type="Pfam" id="PF00108"/>
    </source>
</evidence>
<feature type="active site" description="Proton acceptor" evidence="9">
    <location>
        <position position="380"/>
    </location>
</feature>
<keyword evidence="6" id="KW-0809">Transit peptide</keyword>
<keyword evidence="15" id="KW-1185">Reference proteome</keyword>
<dbReference type="PANTHER" id="PTHR18919:SF156">
    <property type="entry name" value="ACETYL-COA ACETYLTRANSFERASE, MITOCHONDRIAL"/>
    <property type="match status" value="1"/>
</dbReference>
<evidence type="ECO:0000313" key="14">
    <source>
        <dbReference type="EMBL" id="AFE09747.1"/>
    </source>
</evidence>
<evidence type="ECO:0000256" key="10">
    <source>
        <dbReference type="RuleBase" id="RU003557"/>
    </source>
</evidence>
<evidence type="ECO:0000256" key="9">
    <source>
        <dbReference type="PIRSR" id="PIRSR000429-1"/>
    </source>
</evidence>
<evidence type="ECO:0000256" key="4">
    <source>
        <dbReference type="ARBA" id="ARBA00022679"/>
    </source>
</evidence>
<name>H8MYW6_CORCM</name>
<dbReference type="Pfam" id="PF00108">
    <property type="entry name" value="Thiolase_N"/>
    <property type="match status" value="1"/>
</dbReference>
<accession>H8MYW6</accession>
<dbReference type="EMBL" id="CP003389">
    <property type="protein sequence ID" value="AFE09747.1"/>
    <property type="molecule type" value="Genomic_DNA"/>
</dbReference>
<dbReference type="CDD" id="cd00751">
    <property type="entry name" value="thiolase"/>
    <property type="match status" value="1"/>
</dbReference>
<gene>
    <name evidence="14" type="primary">pcaF</name>
    <name evidence="14" type="ordered locus">COCOR_04192</name>
</gene>
<dbReference type="InterPro" id="IPR002155">
    <property type="entry name" value="Thiolase"/>
</dbReference>
<dbReference type="GO" id="GO:0006635">
    <property type="term" value="P:fatty acid beta-oxidation"/>
    <property type="evidence" value="ECO:0007669"/>
    <property type="project" value="TreeGrafter"/>
</dbReference>
<keyword evidence="8 10" id="KW-0012">Acyltransferase</keyword>
<feature type="region of interest" description="Disordered" evidence="11">
    <location>
        <begin position="209"/>
        <end position="232"/>
    </location>
</feature>
<evidence type="ECO:0000256" key="3">
    <source>
        <dbReference type="ARBA" id="ARBA00012705"/>
    </source>
</evidence>
<dbReference type="Proteomes" id="UP000007587">
    <property type="component" value="Chromosome"/>
</dbReference>
<feature type="compositionally biased region" description="Basic and acidic residues" evidence="11">
    <location>
        <begin position="220"/>
        <end position="232"/>
    </location>
</feature>
<comment type="subunit">
    <text evidence="2">Homotetramer.</text>
</comment>
<dbReference type="InterPro" id="IPR020610">
    <property type="entry name" value="Thiolase_AS"/>
</dbReference>
<dbReference type="GO" id="GO:0046872">
    <property type="term" value="F:metal ion binding"/>
    <property type="evidence" value="ECO:0007669"/>
    <property type="project" value="UniProtKB-KW"/>
</dbReference>
<comment type="similarity">
    <text evidence="1 10">Belongs to the thiolase-like superfamily. Thiolase family.</text>
</comment>
<dbReference type="SUPFAM" id="SSF53901">
    <property type="entry name" value="Thiolase-like"/>
    <property type="match status" value="2"/>
</dbReference>
<evidence type="ECO:0000256" key="11">
    <source>
        <dbReference type="SAM" id="MobiDB-lite"/>
    </source>
</evidence>
<dbReference type="STRING" id="1144275.COCOR_04192"/>
<dbReference type="HOGENOM" id="CLU_031026_0_1_7"/>
<sequence length="393" mass="40894">MAREVVIVGAARTPIGSFQGALSKLTAPQLGAIAIKAALERAGVKPEAVQEVIMGNVLQAGVGQAPARQAAIFAGIPESVPAVTLNKVCGSGLKTVIAAAQSIALGDADVVVAGGMESMSNAPYLSHTMRGGSRMGNVEFKDAMIHDGLWDVYDNVHMGICAEACATSQGISRAQQDEFALESTRRAIQAQKEGLFTAEIVPVQIPGKKPDEFTTVSEDEGPKNAKPDKIPGLKPVFKKDGTVTAANASSINDGAAALVLMSEEKAKAEGRTILGRIKGYAQAARKPVEFTIAPADAINTLLKKQNVTAKDVDLWEINEAFSVVSIANNKILGLDPSKVNVRGGAVVLGHPIGASGARVLVTLLQTMKDQDKKRGVASLCIGGGEGIALMVER</sequence>
<dbReference type="InterPro" id="IPR020615">
    <property type="entry name" value="Thiolase_acyl_enz_int_AS"/>
</dbReference>
<dbReference type="FunCoup" id="H8MYW6">
    <property type="interactions" value="471"/>
</dbReference>
<evidence type="ECO:0000256" key="2">
    <source>
        <dbReference type="ARBA" id="ARBA00011881"/>
    </source>
</evidence>
<feature type="active site" description="Acyl-thioester intermediate" evidence="9">
    <location>
        <position position="89"/>
    </location>
</feature>
<dbReference type="Pfam" id="PF02803">
    <property type="entry name" value="Thiolase_C"/>
    <property type="match status" value="1"/>
</dbReference>
<evidence type="ECO:0000259" key="13">
    <source>
        <dbReference type="Pfam" id="PF02803"/>
    </source>
</evidence>
<proteinExistence type="inferred from homology"/>
<feature type="domain" description="Thiolase C-terminal" evidence="13">
    <location>
        <begin position="272"/>
        <end position="393"/>
    </location>
</feature>
<dbReference type="GO" id="GO:0003985">
    <property type="term" value="F:acetyl-CoA C-acetyltransferase activity"/>
    <property type="evidence" value="ECO:0007669"/>
    <property type="project" value="UniProtKB-EC"/>
</dbReference>
<dbReference type="Gene3D" id="3.40.47.10">
    <property type="match status" value="1"/>
</dbReference>
<feature type="active site" description="Proton acceptor" evidence="9">
    <location>
        <position position="350"/>
    </location>
</feature>
<dbReference type="FunFam" id="3.40.47.10:FF:000007">
    <property type="entry name" value="acetyl-CoA acetyltransferase, mitochondrial"/>
    <property type="match status" value="1"/>
</dbReference>
<evidence type="ECO:0000313" key="15">
    <source>
        <dbReference type="Proteomes" id="UP000007587"/>
    </source>
</evidence>
<dbReference type="InterPro" id="IPR020617">
    <property type="entry name" value="Thiolase_C"/>
</dbReference>
<dbReference type="KEGG" id="ccx:COCOR_04192"/>
<dbReference type="AlphaFoldDB" id="H8MYW6"/>
<dbReference type="PIRSF" id="PIRSF000429">
    <property type="entry name" value="Ac-CoA_Ac_transf"/>
    <property type="match status" value="1"/>
</dbReference>
<dbReference type="NCBIfam" id="TIGR01930">
    <property type="entry name" value="AcCoA-C-Actrans"/>
    <property type="match status" value="1"/>
</dbReference>
<dbReference type="PANTHER" id="PTHR18919">
    <property type="entry name" value="ACETYL-COA C-ACYLTRANSFERASE"/>
    <property type="match status" value="1"/>
</dbReference>
<keyword evidence="4 10" id="KW-0808">Transferase</keyword>
<dbReference type="InParanoid" id="H8MYW6"/>
<evidence type="ECO:0000256" key="5">
    <source>
        <dbReference type="ARBA" id="ARBA00022723"/>
    </source>
</evidence>
<evidence type="ECO:0000256" key="6">
    <source>
        <dbReference type="ARBA" id="ARBA00022946"/>
    </source>
</evidence>
<reference evidence="14 15" key="1">
    <citation type="journal article" date="2012" name="J. Bacteriol.">
        <title>Complete Genome Sequence of the Fruiting Myxobacterium Corallococcus coralloides DSM 2259.</title>
        <authorList>
            <person name="Huntley S."/>
            <person name="Zhang Y."/>
            <person name="Treuner-Lange A."/>
            <person name="Kneip S."/>
            <person name="Sensen C.W."/>
            <person name="Sogaard-Andersen L."/>
        </authorList>
    </citation>
    <scope>NUCLEOTIDE SEQUENCE [LARGE SCALE GENOMIC DNA]</scope>
    <source>
        <strain evidence="15">ATCC 25202 / DSM 2259 / NBRC 100086 / M2</strain>
    </source>
</reference>
<evidence type="ECO:0000256" key="7">
    <source>
        <dbReference type="ARBA" id="ARBA00022958"/>
    </source>
</evidence>
<keyword evidence="7" id="KW-0630">Potassium</keyword>
<protein>
    <recommendedName>
        <fullName evidence="3">acetyl-CoA C-acetyltransferase</fullName>
        <ecNumber evidence="3">2.3.1.9</ecNumber>
    </recommendedName>
</protein>
<dbReference type="InterPro" id="IPR016039">
    <property type="entry name" value="Thiolase-like"/>
</dbReference>
<dbReference type="RefSeq" id="WP_014397003.1">
    <property type="nucleotide sequence ID" value="NC_017030.1"/>
</dbReference>
<evidence type="ECO:0000256" key="1">
    <source>
        <dbReference type="ARBA" id="ARBA00010982"/>
    </source>
</evidence>
<dbReference type="EC" id="2.3.1.9" evidence="3"/>
<dbReference type="eggNOG" id="COG0183">
    <property type="taxonomic scope" value="Bacteria"/>
</dbReference>
<keyword evidence="5" id="KW-0479">Metal-binding</keyword>
<feature type="domain" description="Thiolase N-terminal" evidence="12">
    <location>
        <begin position="5"/>
        <end position="264"/>
    </location>
</feature>
<evidence type="ECO:0000256" key="8">
    <source>
        <dbReference type="ARBA" id="ARBA00023315"/>
    </source>
</evidence>
<dbReference type="PROSITE" id="PS00098">
    <property type="entry name" value="THIOLASE_1"/>
    <property type="match status" value="1"/>
</dbReference>
<dbReference type="PROSITE" id="PS00099">
    <property type="entry name" value="THIOLASE_3"/>
    <property type="match status" value="1"/>
</dbReference>
<dbReference type="OrthoDB" id="4565318at2"/>
<dbReference type="InterPro" id="IPR020616">
    <property type="entry name" value="Thiolase_N"/>
</dbReference>
<reference evidence="15" key="2">
    <citation type="submission" date="2012-03" db="EMBL/GenBank/DDBJ databases">
        <title>Genome sequence of the fruiting myxobacterium Corallococcus coralloides DSM 2259.</title>
        <authorList>
            <person name="Huntley S."/>
            <person name="Zhang Y."/>
            <person name="Treuner-Lange A."/>
            <person name="Sensen C.W."/>
            <person name="Sogaard-Andersen L."/>
        </authorList>
    </citation>
    <scope>NUCLEOTIDE SEQUENCE [LARGE SCALE GENOMIC DNA]</scope>
    <source>
        <strain evidence="15">ATCC 25202 / DSM 2259 / NBRC 100086 / M2</strain>
    </source>
</reference>